<dbReference type="AlphaFoldDB" id="A0A1A6HAE6"/>
<proteinExistence type="predicted"/>
<protein>
    <submittedName>
        <fullName evidence="1">Uncharacterized protein</fullName>
    </submittedName>
</protein>
<reference evidence="1 2" key="1">
    <citation type="submission" date="2016-06" db="EMBL/GenBank/DDBJ databases">
        <title>The Draft Genome Sequence and Annotation of the Desert Woodrat Neotoma lepida.</title>
        <authorList>
            <person name="Campbell M."/>
            <person name="Oakeson K.F."/>
            <person name="Yandell M."/>
            <person name="Halpert J.R."/>
            <person name="Dearing D."/>
        </authorList>
    </citation>
    <scope>NUCLEOTIDE SEQUENCE [LARGE SCALE GENOMIC DNA]</scope>
    <source>
        <strain evidence="1">417</strain>
        <tissue evidence="1">Liver</tissue>
    </source>
</reference>
<organism evidence="1 2">
    <name type="scientific">Neotoma lepida</name>
    <name type="common">Desert woodrat</name>
    <dbReference type="NCBI Taxonomy" id="56216"/>
    <lineage>
        <taxon>Eukaryota</taxon>
        <taxon>Metazoa</taxon>
        <taxon>Chordata</taxon>
        <taxon>Craniata</taxon>
        <taxon>Vertebrata</taxon>
        <taxon>Euteleostomi</taxon>
        <taxon>Mammalia</taxon>
        <taxon>Eutheria</taxon>
        <taxon>Euarchontoglires</taxon>
        <taxon>Glires</taxon>
        <taxon>Rodentia</taxon>
        <taxon>Myomorpha</taxon>
        <taxon>Muroidea</taxon>
        <taxon>Cricetidae</taxon>
        <taxon>Neotominae</taxon>
        <taxon>Neotoma</taxon>
    </lineage>
</organism>
<dbReference type="Proteomes" id="UP000092124">
    <property type="component" value="Unassembled WGS sequence"/>
</dbReference>
<dbReference type="EMBL" id="LZPO01036531">
    <property type="protein sequence ID" value="OBS75558.1"/>
    <property type="molecule type" value="Genomic_DNA"/>
</dbReference>
<accession>A0A1A6HAE6</accession>
<evidence type="ECO:0000313" key="1">
    <source>
        <dbReference type="EMBL" id="OBS75558.1"/>
    </source>
</evidence>
<keyword evidence="2" id="KW-1185">Reference proteome</keyword>
<gene>
    <name evidence="1" type="ORF">A6R68_17992</name>
</gene>
<comment type="caution">
    <text evidence="1">The sequence shown here is derived from an EMBL/GenBank/DDBJ whole genome shotgun (WGS) entry which is preliminary data.</text>
</comment>
<name>A0A1A6HAE6_NEOLE</name>
<evidence type="ECO:0000313" key="2">
    <source>
        <dbReference type="Proteomes" id="UP000092124"/>
    </source>
</evidence>
<sequence length="105" mass="12065">MVCTQDHHHNNVPHSLPFVKTLPHYYCRITYGAYLNNLGWATFKNMYHLPLRKSSKSHGETMCNLSYTCEVTVSTLNHRQPNKLTATINILKYELSCGDSHQQNG</sequence>